<keyword evidence="2" id="KW-1185">Reference proteome</keyword>
<sequence>MTDTETRTVATFDEFVDLARNWPDTHHAPTADATGAFAEQIRARLGVATESPVRLVLGFDLSQHCDVLVFHCRTCDSWPDVAFRVNRRENEYDNARAWLEGRDA</sequence>
<accession>A0ABW6TPN9</accession>
<protein>
    <submittedName>
        <fullName evidence="1">Uncharacterized protein</fullName>
    </submittedName>
</protein>
<dbReference type="EMBL" id="JBIATK010000012">
    <property type="protein sequence ID" value="MFF4026920.1"/>
    <property type="molecule type" value="Genomic_DNA"/>
</dbReference>
<proteinExistence type="predicted"/>
<dbReference type="Proteomes" id="UP001602089">
    <property type="component" value="Unassembled WGS sequence"/>
</dbReference>
<comment type="caution">
    <text evidence="1">The sequence shown here is derived from an EMBL/GenBank/DDBJ whole genome shotgun (WGS) entry which is preliminary data.</text>
</comment>
<evidence type="ECO:0000313" key="2">
    <source>
        <dbReference type="Proteomes" id="UP001602089"/>
    </source>
</evidence>
<gene>
    <name evidence="1" type="ORF">ACFYY5_29130</name>
</gene>
<reference evidence="1 2" key="1">
    <citation type="submission" date="2024-10" db="EMBL/GenBank/DDBJ databases">
        <title>The Natural Products Discovery Center: Release of the First 8490 Sequenced Strains for Exploring Actinobacteria Biosynthetic Diversity.</title>
        <authorList>
            <person name="Kalkreuter E."/>
            <person name="Kautsar S.A."/>
            <person name="Yang D."/>
            <person name="Bader C.D."/>
            <person name="Teijaro C.N."/>
            <person name="Fluegel L."/>
            <person name="Davis C.M."/>
            <person name="Simpson J.R."/>
            <person name="Lauterbach L."/>
            <person name="Steele A.D."/>
            <person name="Gui C."/>
            <person name="Meng S."/>
            <person name="Li G."/>
            <person name="Viehrig K."/>
            <person name="Ye F."/>
            <person name="Su P."/>
            <person name="Kiefer A.F."/>
            <person name="Nichols A."/>
            <person name="Cepeda A.J."/>
            <person name="Yan W."/>
            <person name="Fan B."/>
            <person name="Jiang Y."/>
            <person name="Adhikari A."/>
            <person name="Zheng C.-J."/>
            <person name="Schuster L."/>
            <person name="Cowan T.M."/>
            <person name="Smanski M.J."/>
            <person name="Chevrette M.G."/>
            <person name="De Carvalho L.P.S."/>
            <person name="Shen B."/>
        </authorList>
    </citation>
    <scope>NUCLEOTIDE SEQUENCE [LARGE SCALE GENOMIC DNA]</scope>
    <source>
        <strain evidence="1 2">NPDC001867</strain>
    </source>
</reference>
<dbReference type="RefSeq" id="WP_387131926.1">
    <property type="nucleotide sequence ID" value="NZ_JBIATK010000012.1"/>
</dbReference>
<evidence type="ECO:0000313" key="1">
    <source>
        <dbReference type="EMBL" id="MFF4026920.1"/>
    </source>
</evidence>
<organism evidence="1 2">
    <name type="scientific">Nocardia elegans</name>
    <dbReference type="NCBI Taxonomy" id="300029"/>
    <lineage>
        <taxon>Bacteria</taxon>
        <taxon>Bacillati</taxon>
        <taxon>Actinomycetota</taxon>
        <taxon>Actinomycetes</taxon>
        <taxon>Mycobacteriales</taxon>
        <taxon>Nocardiaceae</taxon>
        <taxon>Nocardia</taxon>
    </lineage>
</organism>
<name>A0ABW6TPN9_9NOCA</name>